<dbReference type="Pfam" id="PF04389">
    <property type="entry name" value="Peptidase_M28"/>
    <property type="match status" value="1"/>
</dbReference>
<dbReference type="InterPro" id="IPR007484">
    <property type="entry name" value="Peptidase_M28"/>
</dbReference>
<evidence type="ECO:0000256" key="4">
    <source>
        <dbReference type="ARBA" id="ARBA00022723"/>
    </source>
</evidence>
<keyword evidence="5 7" id="KW-0378">Hydrolase</keyword>
<sequence length="509" mass="55448">MAVLRFTFCLLGAVHHAWAQSTYTFTPSEITFGANGFANWGAGTWPPSSVGEPLVPQSTDPETLSLPQQMDPNRIESTIQTLVNFGTRHTASDTTSPTRGIGAARQWLMNEMTELAKPSNGAMKVSMPCYLQPASPAHGMPITAQVCNVQVEVTGAVDPNRTYVYTGHYDSRRLNNSDNTGYAPGADDNASAVSIAFEMIRILAPVVGNTPPAASIIIAAVAGEEQGLYGSNFLAQTLKNASVNVQANFNNDIVGSGSNAPFSPQNQHTIRIFGAGTDYLTINASLVKEIITTGYQDDTPSRHLGRFIQEINAGASNVTEMDVALIYKPDRFFRGGDHESFLSAGFPAVRFTEPQEDFYHQHQDPRVQDNVTYGDEIEYVDFEYTARVGKVNLLSLWSIANAPATPQNFTYDTEIGFLASSLDDPPSNLENVIKLYWDVEADPLLDHYEIVWRPMSSQQWTHTLNVGLANTTLLPISKDNAVFGLRAVGKDGKKSPATYALAVASQYFG</sequence>
<evidence type="ECO:0000256" key="3">
    <source>
        <dbReference type="ARBA" id="ARBA00022670"/>
    </source>
</evidence>
<dbReference type="EC" id="3.4.-.-" evidence="7"/>
<dbReference type="Gene3D" id="3.40.630.10">
    <property type="entry name" value="Zn peptidases"/>
    <property type="match status" value="1"/>
</dbReference>
<evidence type="ECO:0000313" key="10">
    <source>
        <dbReference type="Proteomes" id="UP000469558"/>
    </source>
</evidence>
<dbReference type="SUPFAM" id="SSF53187">
    <property type="entry name" value="Zn-dependent exopeptidases"/>
    <property type="match status" value="1"/>
</dbReference>
<dbReference type="GO" id="GO:0006508">
    <property type="term" value="P:proteolysis"/>
    <property type="evidence" value="ECO:0007669"/>
    <property type="project" value="UniProtKB-KW"/>
</dbReference>
<evidence type="ECO:0000256" key="1">
    <source>
        <dbReference type="ARBA" id="ARBA00001947"/>
    </source>
</evidence>
<protein>
    <recommendedName>
        <fullName evidence="7">Peptide hydrolase</fullName>
        <ecNumber evidence="7">3.4.-.-</ecNumber>
    </recommendedName>
</protein>
<dbReference type="Proteomes" id="UP000469558">
    <property type="component" value="Unassembled WGS sequence"/>
</dbReference>
<organism evidence="9 10">
    <name type="scientific">Lachnellula suecica</name>
    <dbReference type="NCBI Taxonomy" id="602035"/>
    <lineage>
        <taxon>Eukaryota</taxon>
        <taxon>Fungi</taxon>
        <taxon>Dikarya</taxon>
        <taxon>Ascomycota</taxon>
        <taxon>Pezizomycotina</taxon>
        <taxon>Leotiomycetes</taxon>
        <taxon>Helotiales</taxon>
        <taxon>Lachnaceae</taxon>
        <taxon>Lachnellula</taxon>
    </lineage>
</organism>
<dbReference type="PANTHER" id="PTHR12147">
    <property type="entry name" value="METALLOPEPTIDASE M28 FAMILY MEMBER"/>
    <property type="match status" value="1"/>
</dbReference>
<evidence type="ECO:0000256" key="7">
    <source>
        <dbReference type="RuleBase" id="RU361240"/>
    </source>
</evidence>
<feature type="chain" id="PRO_5035959625" description="Peptide hydrolase" evidence="7">
    <location>
        <begin position="20"/>
        <end position="509"/>
    </location>
</feature>
<comment type="similarity">
    <text evidence="2">Belongs to the peptidase M28 family. M28B subfamily.</text>
</comment>
<keyword evidence="7" id="KW-0732">Signal</keyword>
<keyword evidence="6 7" id="KW-0862">Zinc</keyword>
<comment type="cofactor">
    <cofactor evidence="1">
        <name>Zn(2+)</name>
        <dbReference type="ChEBI" id="CHEBI:29105"/>
    </cofactor>
</comment>
<dbReference type="GO" id="GO:0046872">
    <property type="term" value="F:metal ion binding"/>
    <property type="evidence" value="ECO:0007669"/>
    <property type="project" value="UniProtKB-KW"/>
</dbReference>
<evidence type="ECO:0000256" key="5">
    <source>
        <dbReference type="ARBA" id="ARBA00022801"/>
    </source>
</evidence>
<evidence type="ECO:0000313" key="9">
    <source>
        <dbReference type="EMBL" id="TVY83344.1"/>
    </source>
</evidence>
<evidence type="ECO:0000256" key="6">
    <source>
        <dbReference type="ARBA" id="ARBA00022833"/>
    </source>
</evidence>
<comment type="caution">
    <text evidence="9">The sequence shown here is derived from an EMBL/GenBank/DDBJ whole genome shotgun (WGS) entry which is preliminary data.</text>
</comment>
<dbReference type="EMBL" id="QGMK01000202">
    <property type="protein sequence ID" value="TVY83344.1"/>
    <property type="molecule type" value="Genomic_DNA"/>
</dbReference>
<keyword evidence="3 7" id="KW-0645">Protease</keyword>
<dbReference type="OrthoDB" id="10013407at2759"/>
<feature type="signal peptide" evidence="7">
    <location>
        <begin position="1"/>
        <end position="19"/>
    </location>
</feature>
<feature type="domain" description="Peptidase M28" evidence="8">
    <location>
        <begin position="148"/>
        <end position="364"/>
    </location>
</feature>
<keyword evidence="10" id="KW-1185">Reference proteome</keyword>
<dbReference type="PANTHER" id="PTHR12147:SF26">
    <property type="entry name" value="PEPTIDASE M28 DOMAIN-CONTAINING PROTEIN"/>
    <property type="match status" value="1"/>
</dbReference>
<dbReference type="AlphaFoldDB" id="A0A8T9CHW0"/>
<keyword evidence="4 7" id="KW-0479">Metal-binding</keyword>
<evidence type="ECO:0000256" key="2">
    <source>
        <dbReference type="ARBA" id="ARBA00005634"/>
    </source>
</evidence>
<gene>
    <name evidence="9" type="ORF">LSUE1_G002080</name>
</gene>
<accession>A0A8T9CHW0</accession>
<dbReference type="GO" id="GO:0008235">
    <property type="term" value="F:metalloexopeptidase activity"/>
    <property type="evidence" value="ECO:0007669"/>
    <property type="project" value="InterPro"/>
</dbReference>
<dbReference type="InterPro" id="IPR045175">
    <property type="entry name" value="M28_fam"/>
</dbReference>
<keyword evidence="9" id="KW-0482">Metalloprotease</keyword>
<reference evidence="9 10" key="1">
    <citation type="submission" date="2018-05" db="EMBL/GenBank/DDBJ databases">
        <title>Genome sequencing and assembly of the regulated plant pathogen Lachnellula willkommii and related sister species for the development of diagnostic species identification markers.</title>
        <authorList>
            <person name="Giroux E."/>
            <person name="Bilodeau G."/>
        </authorList>
    </citation>
    <scope>NUCLEOTIDE SEQUENCE [LARGE SCALE GENOMIC DNA]</scope>
    <source>
        <strain evidence="9 10">CBS 268.59</strain>
    </source>
</reference>
<evidence type="ECO:0000259" key="8">
    <source>
        <dbReference type="Pfam" id="PF04389"/>
    </source>
</evidence>
<name>A0A8T9CHW0_9HELO</name>
<proteinExistence type="inferred from homology"/>